<reference evidence="5 6" key="1">
    <citation type="submission" date="2019-07" db="EMBL/GenBank/DDBJ databases">
        <title>Genomics analysis of Aphanomyces spp. identifies a new class of oomycete effector associated with host adaptation.</title>
        <authorList>
            <person name="Gaulin E."/>
        </authorList>
    </citation>
    <scope>NUCLEOTIDE SEQUENCE [LARGE SCALE GENOMIC DNA]</scope>
    <source>
        <strain evidence="5 6">ATCC 201684</strain>
    </source>
</reference>
<dbReference type="InterPro" id="IPR044926">
    <property type="entry name" value="RGS_subdomain_2"/>
</dbReference>
<comment type="caution">
    <text evidence="5">The sequence shown here is derived from an EMBL/GenBank/DDBJ whole genome shotgun (WGS) entry which is preliminary data.</text>
</comment>
<feature type="compositionally biased region" description="Basic and acidic residues" evidence="2">
    <location>
        <begin position="894"/>
        <end position="903"/>
    </location>
</feature>
<dbReference type="SUPFAM" id="SSF48371">
    <property type="entry name" value="ARM repeat"/>
    <property type="match status" value="1"/>
</dbReference>
<dbReference type="FunFam" id="3.40.50.11210:FF:000001">
    <property type="entry name" value="Ral GTPase-activating protein subunit alpha-1 isoform 1"/>
    <property type="match status" value="1"/>
</dbReference>
<evidence type="ECO:0000259" key="4">
    <source>
        <dbReference type="PROSITE" id="PS50132"/>
    </source>
</evidence>
<evidence type="ECO:0000259" key="3">
    <source>
        <dbReference type="PROSITE" id="PS50085"/>
    </source>
</evidence>
<gene>
    <name evidence="5" type="ORF">Ae201684_014452</name>
</gene>
<dbReference type="GO" id="GO:0005634">
    <property type="term" value="C:nucleus"/>
    <property type="evidence" value="ECO:0007669"/>
    <property type="project" value="InterPro"/>
</dbReference>
<dbReference type="GO" id="GO:0005096">
    <property type="term" value="F:GTPase activator activity"/>
    <property type="evidence" value="ECO:0007669"/>
    <property type="project" value="UniProtKB-KW"/>
</dbReference>
<dbReference type="InterPro" id="IPR035974">
    <property type="entry name" value="Rap/Ran-GAP_sf"/>
</dbReference>
<accession>A0A6G0WK40</accession>
<dbReference type="InterPro" id="IPR027107">
    <property type="entry name" value="Tuberin/Ral-act_asu"/>
</dbReference>
<dbReference type="InterPro" id="IPR016137">
    <property type="entry name" value="RGS"/>
</dbReference>
<dbReference type="Gene3D" id="1.10.167.10">
    <property type="entry name" value="Regulator of G-protein Signalling 4, domain 2"/>
    <property type="match status" value="1"/>
</dbReference>
<dbReference type="PANTHER" id="PTHR10063">
    <property type="entry name" value="TUBERIN"/>
    <property type="match status" value="1"/>
</dbReference>
<feature type="domain" description="RGS" evidence="4">
    <location>
        <begin position="1363"/>
        <end position="1464"/>
    </location>
</feature>
<protein>
    <recommendedName>
        <fullName evidence="7">Rap-GAP domain-containing protein</fullName>
    </recommendedName>
</protein>
<feature type="region of interest" description="Disordered" evidence="2">
    <location>
        <begin position="894"/>
        <end position="947"/>
    </location>
</feature>
<evidence type="ECO:0000313" key="6">
    <source>
        <dbReference type="Proteomes" id="UP000481153"/>
    </source>
</evidence>
<dbReference type="GO" id="GO:0005737">
    <property type="term" value="C:cytoplasm"/>
    <property type="evidence" value="ECO:0007669"/>
    <property type="project" value="TreeGrafter"/>
</dbReference>
<dbReference type="Gene3D" id="3.40.50.11210">
    <property type="entry name" value="Rap/Ran-GAP"/>
    <property type="match status" value="1"/>
</dbReference>
<dbReference type="InterPro" id="IPR000331">
    <property type="entry name" value="Rap/Ran_GAP_dom"/>
</dbReference>
<dbReference type="VEuPathDB" id="FungiDB:AeMF1_020678"/>
<evidence type="ECO:0000256" key="1">
    <source>
        <dbReference type="ARBA" id="ARBA00022468"/>
    </source>
</evidence>
<dbReference type="InterPro" id="IPR036305">
    <property type="entry name" value="RGS_sf"/>
</dbReference>
<evidence type="ECO:0000256" key="2">
    <source>
        <dbReference type="SAM" id="MobiDB-lite"/>
    </source>
</evidence>
<sequence length="1839" mass="206613">MQSGTNAATAIGTPTPPQLDVKKLSRFFAEDKPPRKRLAAALEFLKSSNAEQHELFWGEVAHGSMFFSVLHAYLTELETMYVVSERKGIMSQMRTKKFQTDDWIDIFEGLEVLIKSNKALLASGWQHNRFLQIFQKLLLEENLPYIKKYAFRCLALYSDILMDADFGLRNTAQLLGSATNLSSASPGDVNIGFGFSHLDLLSESIDFTPYASGNSNVMLPPRVYTVGSVVGWERGGQATLAEEPVDMLKYVMDLSLERSDNITDVDVQRFLFWCHVIMHSYMPLLYPKTCMDVGFKDKNDKMGFFHHCPGSFQRVMARWLYKLRSKPKFMDALWAHKEYVDVIMETLRQRFAYRDPELVLDGIKFYSHLCKGTQYIPPAMKENFHELHRAIIAHVSQVFHPSVQFDDPNIYIVGVELLDLLSQQPLHVHSFAVLRKAILATTDASFFLRETPPGQSILMPMVATVYHTWIHGMVQPNGSSVDVWIELATMVKKWLTNPSVSAPFALEIIRRWKLEIKSVSSILQWYYTPNGIEKDELPKDISSFMSQQVAPTVDNALLILDRLLHVLSPATIGALRPPYLQAVQESVLEIVTMWTDKAPVLAISPSTIVSLFGEWFLPACETIAPEFEKSQCVALQTLCLVFTVKCNAEVLPMHIALLCRILHGALHDTTRFNILSTILNHASTIFGRSLPGIHILVPVFLHAIDALTEHHTTRLVRYGPEMKKNCLSAVQLLYGMITLPGKYPNLALESWQAKISHIAPGKAQGVPLLAEFDDELHDVAGRCFQRLLAFDASDGTDVQQKALWGLYLLIVLQLQTKPTILVKTYVVLLCDTCASQDPVLSQTALHAIHALHYYHEALHFYEPGLVQHIVLALSLLVQQQVEIASTAIRDNLEKTDSLPRAESPKTPSTPDVRKRANSWSAPEKQSPRRSSSNGDVSRPGTFSEGSDLKTISAKSSAIFEGLTDWVMGCTTLLEDEAVLKLLFQAMEAALIGSIPTQSEWQKVVEAARRKQRKLDTPLLFLGLAMRASLDPDRHKTSLQCFADIAAGAEGFLLHLLHHLHGFPSPAGIDQFVSTCTEFDDKENEGVTSFSFVYLNSIVMTVIGSVDACSARLVARDITGTYTWDAIALSNSMPEPQLAELNAVDVGQEEPWERSKELLNATRERLEVIMDPTVAHANLPTTDMCNICGGRVLKDKNAAAAEKSAGDKGTPSSSSALIPFPVAKKAVLKGNALPSMPLYVFHEEAYPGLGNGNYDIYLCQCNQAPSKQVETSKPAQVPICQLFSIEDNHEYIGSLDNERCLLDLLVDSIPMHYRDCGGDLIDKTLLGGRYTMQKYLDMEWEEFKTNRRVGPMHKDPSTEPGFTFLQRLLHDEECYSYLKTFLVKENGKELIEFCDAIKKFERSFEGNDRLSQANSIFWEYLSSESTFSIKFPYGICSNIQRAIQEAKSHNATLSLLLFQQALDYVEEKCFENGGRLDRFIASLNEAHMKSQQTPTNDANWSNFQIPPQLMLYDAFNVMELNVRICAETLLVKKADEALSPREPLPSNSKLVPSRLAPLDMCRLFLGQIGILPNGVLASHYQVHLLDNGVKLERSLKHLDKAPSRETMKIGVVYVGANQSTQQEIFSNTKGSTEYQHFLADLGWEIELATHRGFVGGLDANPKSLSNGTKTIYYSTSTSELIFHVVTMMPTKESDPQQIDKKRHVGNDYVHIVWSDNFRAYNQTTITSNFNFVQVVIYPLKHPSYDGLYLIEILTKPNVPLFGPLMTGMIVSRANLPDLIRQTVMNANRVCRQQTQWYMAPYTTRRKLIEEVVERYATDYSEKSMLTSLFKIPSPSEGHSL</sequence>
<dbReference type="Proteomes" id="UP000481153">
    <property type="component" value="Unassembled WGS sequence"/>
</dbReference>
<dbReference type="EMBL" id="VJMJ01000193">
    <property type="protein sequence ID" value="KAF0727627.1"/>
    <property type="molecule type" value="Genomic_DNA"/>
</dbReference>
<dbReference type="GO" id="GO:0051056">
    <property type="term" value="P:regulation of small GTPase mediated signal transduction"/>
    <property type="evidence" value="ECO:0007669"/>
    <property type="project" value="InterPro"/>
</dbReference>
<dbReference type="PROSITE" id="PS50085">
    <property type="entry name" value="RAPGAP"/>
    <property type="match status" value="1"/>
</dbReference>
<dbReference type="PANTHER" id="PTHR10063:SF11">
    <property type="entry name" value="RHO GTPASE-ACTIVATING PROTEIN CG5521-RELATED"/>
    <property type="match status" value="1"/>
</dbReference>
<dbReference type="Pfam" id="PF00615">
    <property type="entry name" value="RGS"/>
    <property type="match status" value="1"/>
</dbReference>
<dbReference type="SMART" id="SM00315">
    <property type="entry name" value="RGS"/>
    <property type="match status" value="1"/>
</dbReference>
<dbReference type="PROSITE" id="PS50132">
    <property type="entry name" value="RGS"/>
    <property type="match status" value="1"/>
</dbReference>
<dbReference type="Pfam" id="PF02145">
    <property type="entry name" value="Rap_GAP"/>
    <property type="match status" value="1"/>
</dbReference>
<dbReference type="SUPFAM" id="SSF48097">
    <property type="entry name" value="Regulator of G-protein signaling, RGS"/>
    <property type="match status" value="1"/>
</dbReference>
<dbReference type="InterPro" id="IPR016024">
    <property type="entry name" value="ARM-type_fold"/>
</dbReference>
<keyword evidence="6" id="KW-1185">Reference proteome</keyword>
<organism evidence="5 6">
    <name type="scientific">Aphanomyces euteiches</name>
    <dbReference type="NCBI Taxonomy" id="100861"/>
    <lineage>
        <taxon>Eukaryota</taxon>
        <taxon>Sar</taxon>
        <taxon>Stramenopiles</taxon>
        <taxon>Oomycota</taxon>
        <taxon>Saprolegniomycetes</taxon>
        <taxon>Saprolegniales</taxon>
        <taxon>Verrucalvaceae</taxon>
        <taxon>Aphanomyces</taxon>
    </lineage>
</organism>
<proteinExistence type="predicted"/>
<feature type="domain" description="Rap-GAP" evidence="3">
    <location>
        <begin position="1594"/>
        <end position="1810"/>
    </location>
</feature>
<evidence type="ECO:0008006" key="7">
    <source>
        <dbReference type="Google" id="ProtNLM"/>
    </source>
</evidence>
<dbReference type="CDD" id="cd07440">
    <property type="entry name" value="RGS"/>
    <property type="match status" value="1"/>
</dbReference>
<name>A0A6G0WK40_9STRA</name>
<evidence type="ECO:0000313" key="5">
    <source>
        <dbReference type="EMBL" id="KAF0727627.1"/>
    </source>
</evidence>
<dbReference type="SUPFAM" id="SSF111347">
    <property type="entry name" value="Rap/Ran-GAP"/>
    <property type="match status" value="1"/>
</dbReference>
<keyword evidence="1" id="KW-0343">GTPase activation</keyword>